<dbReference type="AlphaFoldDB" id="A0A840UXS5"/>
<evidence type="ECO:0000313" key="2">
    <source>
        <dbReference type="Proteomes" id="UP000557717"/>
    </source>
</evidence>
<dbReference type="Proteomes" id="UP000557717">
    <property type="component" value="Unassembled WGS sequence"/>
</dbReference>
<accession>A0A840UXS5</accession>
<keyword evidence="2" id="KW-1185">Reference proteome</keyword>
<proteinExistence type="predicted"/>
<dbReference type="EMBL" id="JACHFD010000003">
    <property type="protein sequence ID" value="MBB5350582.1"/>
    <property type="molecule type" value="Genomic_DNA"/>
</dbReference>
<comment type="caution">
    <text evidence="1">The sequence shown here is derived from an EMBL/GenBank/DDBJ whole genome shotgun (WGS) entry which is preliminary data.</text>
</comment>
<reference evidence="1 2" key="1">
    <citation type="submission" date="2020-08" db="EMBL/GenBank/DDBJ databases">
        <title>Genomic Encyclopedia of Type Strains, Phase IV (KMG-IV): sequencing the most valuable type-strain genomes for metagenomic binning, comparative biology and taxonomic classification.</title>
        <authorList>
            <person name="Goeker M."/>
        </authorList>
    </citation>
    <scope>NUCLEOTIDE SEQUENCE [LARGE SCALE GENOMIC DNA]</scope>
    <source>
        <strain evidence="1 2">YC6886</strain>
    </source>
</reference>
<protein>
    <submittedName>
        <fullName evidence="1">Uncharacterized protein</fullName>
    </submittedName>
</protein>
<sequence>MALAMARSGRDEEMKTLIACPRLVATEIYRNTTESGFVLLMVLVGRPAMSRRRFFGDYWIGL</sequence>
<gene>
    <name evidence="1" type="ORF">HNR46_000810</name>
</gene>
<organism evidence="1 2">
    <name type="scientific">Haloferula luteola</name>
    <dbReference type="NCBI Taxonomy" id="595692"/>
    <lineage>
        <taxon>Bacteria</taxon>
        <taxon>Pseudomonadati</taxon>
        <taxon>Verrucomicrobiota</taxon>
        <taxon>Verrucomicrobiia</taxon>
        <taxon>Verrucomicrobiales</taxon>
        <taxon>Verrucomicrobiaceae</taxon>
        <taxon>Haloferula</taxon>
    </lineage>
</organism>
<name>A0A840UXS5_9BACT</name>
<evidence type="ECO:0000313" key="1">
    <source>
        <dbReference type="EMBL" id="MBB5350582.1"/>
    </source>
</evidence>